<dbReference type="Pfam" id="PF02810">
    <property type="entry name" value="SEC-C"/>
    <property type="match status" value="1"/>
</dbReference>
<evidence type="ECO:0008006" key="3">
    <source>
        <dbReference type="Google" id="ProtNLM"/>
    </source>
</evidence>
<dbReference type="SUPFAM" id="SSF103642">
    <property type="entry name" value="Sec-C motif"/>
    <property type="match status" value="1"/>
</dbReference>
<dbReference type="AlphaFoldDB" id="W3X754"/>
<dbReference type="HOGENOM" id="CLU_1595122_0_0_1"/>
<dbReference type="InterPro" id="IPR004027">
    <property type="entry name" value="SEC_C_motif"/>
</dbReference>
<dbReference type="eggNOG" id="ENOG502R9KM">
    <property type="taxonomic scope" value="Eukaryota"/>
</dbReference>
<dbReference type="STRING" id="1229662.W3X754"/>
<dbReference type="GeneID" id="19271900"/>
<dbReference type="RefSeq" id="XP_007833659.1">
    <property type="nucleotide sequence ID" value="XM_007835468.1"/>
</dbReference>
<name>W3X754_PESFW</name>
<keyword evidence="2" id="KW-1185">Reference proteome</keyword>
<dbReference type="OMA" id="WIPNACE"/>
<evidence type="ECO:0000313" key="1">
    <source>
        <dbReference type="EMBL" id="ETS81885.1"/>
    </source>
</evidence>
<accession>W3X754</accession>
<reference evidence="2" key="1">
    <citation type="journal article" date="2015" name="BMC Genomics">
        <title>Genomic and transcriptomic analysis of the endophytic fungus Pestalotiopsis fici reveals its lifestyle and high potential for synthesis of natural products.</title>
        <authorList>
            <person name="Wang X."/>
            <person name="Zhang X."/>
            <person name="Liu L."/>
            <person name="Xiang M."/>
            <person name="Wang W."/>
            <person name="Sun X."/>
            <person name="Che Y."/>
            <person name="Guo L."/>
            <person name="Liu G."/>
            <person name="Guo L."/>
            <person name="Wang C."/>
            <person name="Yin W.B."/>
            <person name="Stadler M."/>
            <person name="Zhang X."/>
            <person name="Liu X."/>
        </authorList>
    </citation>
    <scope>NUCLEOTIDE SEQUENCE [LARGE SCALE GENOMIC DNA]</scope>
    <source>
        <strain evidence="2">W106-1 / CGMCC3.15140</strain>
    </source>
</reference>
<dbReference type="Proteomes" id="UP000030651">
    <property type="component" value="Unassembled WGS sequence"/>
</dbReference>
<sequence length="167" mass="17932">MATRKVRFDFQCDRTLTFQHDVPASLVGPNAAMAPDYRDGYVQAVLPVMRAHSDECIAASNPVCAVCEKAPTKSVLTTPMSYLHLQEPLVAVLVTPVCEKPKCSTDGQRHVDAMLAEVLGMPEGEVVSRDGVGKPSKISRNAQCPCGSSRKYKKCCGAASTDESTTV</sequence>
<dbReference type="Gene3D" id="3.10.450.50">
    <property type="match status" value="1"/>
</dbReference>
<dbReference type="InParanoid" id="W3X754"/>
<gene>
    <name evidence="1" type="ORF">PFICI_06887</name>
</gene>
<dbReference type="KEGG" id="pfy:PFICI_06887"/>
<organism evidence="1 2">
    <name type="scientific">Pestalotiopsis fici (strain W106-1 / CGMCC3.15140)</name>
    <dbReference type="NCBI Taxonomy" id="1229662"/>
    <lineage>
        <taxon>Eukaryota</taxon>
        <taxon>Fungi</taxon>
        <taxon>Dikarya</taxon>
        <taxon>Ascomycota</taxon>
        <taxon>Pezizomycotina</taxon>
        <taxon>Sordariomycetes</taxon>
        <taxon>Xylariomycetidae</taxon>
        <taxon>Amphisphaeriales</taxon>
        <taxon>Sporocadaceae</taxon>
        <taxon>Pestalotiopsis</taxon>
    </lineage>
</organism>
<evidence type="ECO:0000313" key="2">
    <source>
        <dbReference type="Proteomes" id="UP000030651"/>
    </source>
</evidence>
<proteinExistence type="predicted"/>
<dbReference type="OrthoDB" id="432970at2759"/>
<protein>
    <recommendedName>
        <fullName evidence="3">Zinc chelation protein SecC</fullName>
    </recommendedName>
</protein>
<dbReference type="EMBL" id="KI912112">
    <property type="protein sequence ID" value="ETS81885.1"/>
    <property type="molecule type" value="Genomic_DNA"/>
</dbReference>